<evidence type="ECO:0000313" key="1">
    <source>
        <dbReference type="EnsemblPlants" id="OMERI05G17270.1"/>
    </source>
</evidence>
<dbReference type="PANTHER" id="PTHR33086:SF30">
    <property type="entry name" value="OS05G0467400 PROTEIN"/>
    <property type="match status" value="1"/>
</dbReference>
<proteinExistence type="predicted"/>
<dbReference type="EnsemblPlants" id="OMERI05G17270.1">
    <property type="protein sequence ID" value="OMERI05G17270.1"/>
    <property type="gene ID" value="OMERI05G17270"/>
</dbReference>
<name>A0A0E0DSQ6_9ORYZ</name>
<dbReference type="HOGENOM" id="CLU_2053419_0_0_1"/>
<dbReference type="Proteomes" id="UP000008021">
    <property type="component" value="Chromosome 5"/>
</dbReference>
<keyword evidence="2" id="KW-1185">Reference proteome</keyword>
<reference evidence="1" key="1">
    <citation type="submission" date="2015-04" db="UniProtKB">
        <authorList>
            <consortium name="EnsemblPlants"/>
        </authorList>
    </citation>
    <scope>IDENTIFICATION</scope>
</reference>
<reference evidence="1" key="2">
    <citation type="submission" date="2018-05" db="EMBL/GenBank/DDBJ databases">
        <title>OmerRS3 (Oryza meridionalis Reference Sequence Version 3).</title>
        <authorList>
            <person name="Zhang J."/>
            <person name="Kudrna D."/>
            <person name="Lee S."/>
            <person name="Talag J."/>
            <person name="Welchert J."/>
            <person name="Wing R.A."/>
        </authorList>
    </citation>
    <scope>NUCLEOTIDE SEQUENCE [LARGE SCALE GENOMIC DNA]</scope>
    <source>
        <strain evidence="1">cv. OR44</strain>
    </source>
</reference>
<accession>A0A0E0DSQ6</accession>
<evidence type="ECO:0008006" key="3">
    <source>
        <dbReference type="Google" id="ProtNLM"/>
    </source>
</evidence>
<dbReference type="PANTHER" id="PTHR33086">
    <property type="entry name" value="OS05G0468200 PROTEIN-RELATED"/>
    <property type="match status" value="1"/>
</dbReference>
<protein>
    <recommendedName>
        <fullName evidence="3">DUF1618 domain-containing protein</fullName>
    </recommendedName>
</protein>
<sequence length="120" mass="13102">MSLLLRRLGDEGSSWTLEHRMEITPSWKGELEVPEKPRIGAIDPLNANVVYLIFLPEVLAVDMAKGEVIGRSSLDDVNSSSVVPCILPPWLESCQIPSAATLSSKKTDVERNTLADTLGD</sequence>
<organism evidence="1">
    <name type="scientific">Oryza meridionalis</name>
    <dbReference type="NCBI Taxonomy" id="40149"/>
    <lineage>
        <taxon>Eukaryota</taxon>
        <taxon>Viridiplantae</taxon>
        <taxon>Streptophyta</taxon>
        <taxon>Embryophyta</taxon>
        <taxon>Tracheophyta</taxon>
        <taxon>Spermatophyta</taxon>
        <taxon>Magnoliopsida</taxon>
        <taxon>Liliopsida</taxon>
        <taxon>Poales</taxon>
        <taxon>Poaceae</taxon>
        <taxon>BOP clade</taxon>
        <taxon>Oryzoideae</taxon>
        <taxon>Oryzeae</taxon>
        <taxon>Oryzinae</taxon>
        <taxon>Oryza</taxon>
    </lineage>
</organism>
<evidence type="ECO:0000313" key="2">
    <source>
        <dbReference type="Proteomes" id="UP000008021"/>
    </source>
</evidence>
<dbReference type="Gramene" id="OMERI05G17270.1">
    <property type="protein sequence ID" value="OMERI05G17270.1"/>
    <property type="gene ID" value="OMERI05G17270"/>
</dbReference>
<dbReference type="AlphaFoldDB" id="A0A0E0DSQ6"/>